<evidence type="ECO:0000313" key="6">
    <source>
        <dbReference type="Proteomes" id="UP000218542"/>
    </source>
</evidence>
<dbReference type="SUPFAM" id="SSF53448">
    <property type="entry name" value="Nucleotide-diphospho-sugar transferases"/>
    <property type="match status" value="1"/>
</dbReference>
<dbReference type="InterPro" id="IPR012698">
    <property type="entry name" value="PEnolPyrv_PMutase_core"/>
</dbReference>
<dbReference type="InterPro" id="IPR040442">
    <property type="entry name" value="Pyrv_kinase-like_dom_sf"/>
</dbReference>
<evidence type="ECO:0000256" key="3">
    <source>
        <dbReference type="ARBA" id="ARBA00038455"/>
    </source>
</evidence>
<dbReference type="NCBIfam" id="TIGR02320">
    <property type="entry name" value="PEP_mutase"/>
    <property type="match status" value="1"/>
</dbReference>
<dbReference type="GO" id="GO:0050188">
    <property type="term" value="F:phosphoenolpyruvate mutase activity"/>
    <property type="evidence" value="ECO:0007669"/>
    <property type="project" value="UniProtKB-EC"/>
</dbReference>
<dbReference type="CDD" id="cd00377">
    <property type="entry name" value="ICL_PEPM"/>
    <property type="match status" value="1"/>
</dbReference>
<comment type="similarity">
    <text evidence="3">Belongs to the isocitrate lyase/PEP mutase superfamily. PEP mutase family.</text>
</comment>
<dbReference type="Gene3D" id="3.90.550.10">
    <property type="entry name" value="Spore Coat Polysaccharide Biosynthesis Protein SpsA, Chain A"/>
    <property type="match status" value="1"/>
</dbReference>
<name>A0A286U3Y6_9BACT</name>
<gene>
    <name evidence="5" type="primary">prpB</name>
    <name evidence="5" type="ORF">SCALIN_C45_0005</name>
</gene>
<dbReference type="SUPFAM" id="SSF51621">
    <property type="entry name" value="Phosphoenolpyruvate/pyruvate domain"/>
    <property type="match status" value="1"/>
</dbReference>
<comment type="caution">
    <text evidence="5">The sequence shown here is derived from an EMBL/GenBank/DDBJ whole genome shotgun (WGS) entry which is preliminary data.</text>
</comment>
<dbReference type="PANTHER" id="PTHR42905:SF7">
    <property type="entry name" value="PHOSPHOENOLPYRUVATE PHOSPHOMUTASE"/>
    <property type="match status" value="1"/>
</dbReference>
<dbReference type="PANTHER" id="PTHR42905">
    <property type="entry name" value="PHOSPHOENOLPYRUVATE CARBOXYLASE"/>
    <property type="match status" value="1"/>
</dbReference>
<organism evidence="5 6">
    <name type="scientific">Candidatus Scalindua japonica</name>
    <dbReference type="NCBI Taxonomy" id="1284222"/>
    <lineage>
        <taxon>Bacteria</taxon>
        <taxon>Pseudomonadati</taxon>
        <taxon>Planctomycetota</taxon>
        <taxon>Candidatus Brocadiia</taxon>
        <taxon>Candidatus Brocadiales</taxon>
        <taxon>Candidatus Scalinduaceae</taxon>
        <taxon>Candidatus Scalindua</taxon>
    </lineage>
</organism>
<evidence type="ECO:0000313" key="5">
    <source>
        <dbReference type="EMBL" id="GAX62849.1"/>
    </source>
</evidence>
<dbReference type="InterPro" id="IPR015813">
    <property type="entry name" value="Pyrv/PenolPyrv_kinase-like_dom"/>
</dbReference>
<reference evidence="6" key="1">
    <citation type="journal article" date="2017" name="Environ. Microbiol. Rep.">
        <title>Genetic Diversity of Marine Anaerobic Ammonium-Oxidizing Bacteria as Revealed by Genomic and Proteomic Analyses of 'Candidatus Scalindua japonica'.</title>
        <authorList>
            <person name="Oshiki M."/>
            <person name="Mizuto K."/>
            <person name="Kimura Z."/>
            <person name="Kindaichi T."/>
            <person name="Satoh H."/>
            <person name="Okabe S."/>
        </authorList>
    </citation>
    <scope>NUCLEOTIDE SEQUENCE [LARGE SCALE GENOMIC DNA]</scope>
    <source>
        <strain evidence="6">husup-a2</strain>
    </source>
</reference>
<keyword evidence="1" id="KW-0413">Isomerase</keyword>
<feature type="domain" description="MobA-like NTP transferase" evidence="4">
    <location>
        <begin position="279"/>
        <end position="378"/>
    </location>
</feature>
<dbReference type="Pfam" id="PF12804">
    <property type="entry name" value="NTP_transf_3"/>
    <property type="match status" value="1"/>
</dbReference>
<dbReference type="InterPro" id="IPR039556">
    <property type="entry name" value="ICL/PEPM"/>
</dbReference>
<protein>
    <recommendedName>
        <fullName evidence="2">phosphoenolpyruvate mutase</fullName>
        <ecNumber evidence="2">5.4.2.9</ecNumber>
    </recommendedName>
</protein>
<dbReference type="GO" id="GO:0016779">
    <property type="term" value="F:nucleotidyltransferase activity"/>
    <property type="evidence" value="ECO:0007669"/>
    <property type="project" value="UniProtKB-ARBA"/>
</dbReference>
<sequence>MEAHSGMSAKIVEEAGFKGIWGSGLSISGSLGVRDNNEASWTQVLDVLEFMSDATTIPILMDGDTGYGNFNNMRRLVRKLEQRDVAGVCIEDKIFPKTNSFLREGAQALAGIDEFCGKIKAGKDIQKDDDFVIVARLEAFIAGWGLKEAMKRAEAYRQAGADAILVHSKLSNACEIFDFMKEWENRAPIAIVPTKYYTTPTDEFRKYNISLAIWANHIFRGSILKMQEIARQIYKEQNLLSVEDSIVPVKEIFRLQDDKELAMAEEHYLSPKAGNQRSAIILASTRGDQLGKLTESIPKTMIKIGKKSILERAVEHLNEHHIKNIMVVAGYKRETINLPNLNIIANDDYETTGEMASLTKAIDTTHGESVILFGDVLFKKYVLSIMLDDPSDIVLIVDSAFSLEKQYQSDFVHTCSMESKSFFPEDNYYLEKIIYDKPGTEYYGEWTGMMKLTVKGLEIVRAFIQKFRKRPEFKKMDIRDMLNQLVQSGHKVKIQTISGHRIDVNNIDDFTSAGEF</sequence>
<dbReference type="Gene3D" id="3.20.20.60">
    <property type="entry name" value="Phosphoenolpyruvate-binding domains"/>
    <property type="match status" value="1"/>
</dbReference>
<keyword evidence="6" id="KW-1185">Reference proteome</keyword>
<evidence type="ECO:0000256" key="2">
    <source>
        <dbReference type="ARBA" id="ARBA00024063"/>
    </source>
</evidence>
<dbReference type="Proteomes" id="UP000218542">
    <property type="component" value="Unassembled WGS sequence"/>
</dbReference>
<dbReference type="AlphaFoldDB" id="A0A286U3Y6"/>
<evidence type="ECO:0000256" key="1">
    <source>
        <dbReference type="ARBA" id="ARBA00023235"/>
    </source>
</evidence>
<proteinExistence type="inferred from homology"/>
<dbReference type="EMBL" id="BAOS01000045">
    <property type="protein sequence ID" value="GAX62849.1"/>
    <property type="molecule type" value="Genomic_DNA"/>
</dbReference>
<dbReference type="InterPro" id="IPR025877">
    <property type="entry name" value="MobA-like_NTP_Trfase"/>
</dbReference>
<dbReference type="EC" id="5.4.2.9" evidence="2"/>
<dbReference type="InterPro" id="IPR029044">
    <property type="entry name" value="Nucleotide-diphossugar_trans"/>
</dbReference>
<dbReference type="Pfam" id="PF13714">
    <property type="entry name" value="PEP_mutase"/>
    <property type="match status" value="1"/>
</dbReference>
<evidence type="ECO:0000259" key="4">
    <source>
        <dbReference type="Pfam" id="PF12804"/>
    </source>
</evidence>
<accession>A0A286U3Y6</accession>